<evidence type="ECO:0000313" key="2">
    <source>
        <dbReference type="EMBL" id="CAJ59225.1"/>
    </source>
</evidence>
<dbReference type="HOGENOM" id="CLU_180724_0_0_11"/>
<proteinExistence type="predicted"/>
<protein>
    <recommendedName>
        <fullName evidence="1">FMN-binding domain-containing protein</fullName>
    </recommendedName>
</protein>
<organism evidence="2 3">
    <name type="scientific">Frankia alni (strain DSM 45986 / CECT 9034 / ACN14a)</name>
    <dbReference type="NCBI Taxonomy" id="326424"/>
    <lineage>
        <taxon>Bacteria</taxon>
        <taxon>Bacillati</taxon>
        <taxon>Actinomycetota</taxon>
        <taxon>Actinomycetes</taxon>
        <taxon>Frankiales</taxon>
        <taxon>Frankiaceae</taxon>
        <taxon>Frankia</taxon>
    </lineage>
</organism>
<dbReference type="EMBL" id="CT573213">
    <property type="protein sequence ID" value="CAJ59225.1"/>
    <property type="molecule type" value="Genomic_DNA"/>
</dbReference>
<feature type="domain" description="FMN-binding" evidence="1">
    <location>
        <begin position="9"/>
        <end position="86"/>
    </location>
</feature>
<name>Q0RT76_FRAAA</name>
<dbReference type="STRING" id="326424.FRAAL0550"/>
<sequence length="88" mass="9464">MRGDAIDTRFGPVQVDVVLAGSTIVDVVPVVVPDQDPRDRQINEYAVPLLRQEVLDAQSAKIDSVSGASFTSYGYAWSVQSVLDKLGA</sequence>
<dbReference type="AlphaFoldDB" id="Q0RT76"/>
<accession>Q0RT76</accession>
<keyword evidence="3" id="KW-1185">Reference proteome</keyword>
<gene>
    <name evidence="2" type="ordered locus">FRAAL0550</name>
</gene>
<dbReference type="SMART" id="SM00900">
    <property type="entry name" value="FMN_bind"/>
    <property type="match status" value="1"/>
</dbReference>
<dbReference type="InterPro" id="IPR007329">
    <property type="entry name" value="FMN-bd"/>
</dbReference>
<dbReference type="Gene3D" id="3.90.1010.20">
    <property type="match status" value="1"/>
</dbReference>
<dbReference type="eggNOG" id="COG3976">
    <property type="taxonomic scope" value="Bacteria"/>
</dbReference>
<dbReference type="GO" id="GO:0016020">
    <property type="term" value="C:membrane"/>
    <property type="evidence" value="ECO:0007669"/>
    <property type="project" value="InterPro"/>
</dbReference>
<reference evidence="2 3" key="1">
    <citation type="journal article" date="2007" name="Genome Res.">
        <title>Genome characteristics of facultatively symbiotic Frankia sp. strains reflect host range and host plant biogeography.</title>
        <authorList>
            <person name="Normand P."/>
            <person name="Lapierre P."/>
            <person name="Tisa L.S."/>
            <person name="Gogarten J.P."/>
            <person name="Alloisio N."/>
            <person name="Bagnarol E."/>
            <person name="Bassi C.A."/>
            <person name="Berry A.M."/>
            <person name="Bickhart D.M."/>
            <person name="Choisne N."/>
            <person name="Couloux A."/>
            <person name="Cournoyer B."/>
            <person name="Cruveiller S."/>
            <person name="Daubin V."/>
            <person name="Demange N."/>
            <person name="Francino M.P."/>
            <person name="Goltsman E."/>
            <person name="Huang Y."/>
            <person name="Kopp O.R."/>
            <person name="Labarre L."/>
            <person name="Lapidus A."/>
            <person name="Lavire C."/>
            <person name="Marechal J."/>
            <person name="Martinez M."/>
            <person name="Mastronunzio J.E."/>
            <person name="Mullin B.C."/>
            <person name="Niemann J."/>
            <person name="Pujic P."/>
            <person name="Rawnsley T."/>
            <person name="Rouy Z."/>
            <person name="Schenowitz C."/>
            <person name="Sellstedt A."/>
            <person name="Tavares F."/>
            <person name="Tomkins J.P."/>
            <person name="Vallenet D."/>
            <person name="Valverde C."/>
            <person name="Wall L.G."/>
            <person name="Wang Y."/>
            <person name="Medigue C."/>
            <person name="Benson D.R."/>
        </authorList>
    </citation>
    <scope>NUCLEOTIDE SEQUENCE [LARGE SCALE GENOMIC DNA]</scope>
    <source>
        <strain evidence="3">DSM 45986 / CECT 9034 / ACN14a</strain>
    </source>
</reference>
<dbReference type="GO" id="GO:0010181">
    <property type="term" value="F:FMN binding"/>
    <property type="evidence" value="ECO:0007669"/>
    <property type="project" value="InterPro"/>
</dbReference>
<evidence type="ECO:0000259" key="1">
    <source>
        <dbReference type="SMART" id="SM00900"/>
    </source>
</evidence>
<evidence type="ECO:0000313" key="3">
    <source>
        <dbReference type="Proteomes" id="UP000000657"/>
    </source>
</evidence>
<dbReference type="KEGG" id="fal:FRAAL0550"/>
<dbReference type="Proteomes" id="UP000000657">
    <property type="component" value="Chromosome"/>
</dbReference>